<dbReference type="GO" id="GO:0043565">
    <property type="term" value="F:sequence-specific DNA binding"/>
    <property type="evidence" value="ECO:0007669"/>
    <property type="project" value="TreeGrafter"/>
</dbReference>
<comment type="caution">
    <text evidence="2">The sequence shown here is derived from an EMBL/GenBank/DDBJ whole genome shotgun (WGS) entry which is preliminary data.</text>
</comment>
<dbReference type="Gene3D" id="3.30.70.1290">
    <property type="entry name" value="Transposase IS200-like"/>
    <property type="match status" value="1"/>
</dbReference>
<protein>
    <recommendedName>
        <fullName evidence="1">Transposase IS200-like domain-containing protein</fullName>
    </recommendedName>
</protein>
<evidence type="ECO:0000313" key="3">
    <source>
        <dbReference type="Proteomes" id="UP000249467"/>
    </source>
</evidence>
<evidence type="ECO:0000313" key="2">
    <source>
        <dbReference type="EMBL" id="PZO36295.1"/>
    </source>
</evidence>
<organism evidence="2 3">
    <name type="scientific">Pseudanabaena frigida</name>
    <dbReference type="NCBI Taxonomy" id="945775"/>
    <lineage>
        <taxon>Bacteria</taxon>
        <taxon>Bacillati</taxon>
        <taxon>Cyanobacteriota</taxon>
        <taxon>Cyanophyceae</taxon>
        <taxon>Pseudanabaenales</taxon>
        <taxon>Pseudanabaenaceae</taxon>
        <taxon>Pseudanabaena</taxon>
    </lineage>
</organism>
<dbReference type="AlphaFoldDB" id="A0A2W4XNY0"/>
<dbReference type="SUPFAM" id="SSF143422">
    <property type="entry name" value="Transposase IS200-like"/>
    <property type="match status" value="1"/>
</dbReference>
<reference evidence="2 3" key="1">
    <citation type="submission" date="2018-04" db="EMBL/GenBank/DDBJ databases">
        <authorList>
            <person name="Go L.Y."/>
            <person name="Mitchell J.A."/>
        </authorList>
    </citation>
    <scope>NUCLEOTIDE SEQUENCE [LARGE SCALE GENOMIC DNA]</scope>
    <source>
        <strain evidence="2">ULC066bin1</strain>
    </source>
</reference>
<dbReference type="EMBL" id="QBML01000042">
    <property type="protein sequence ID" value="PZO36295.1"/>
    <property type="molecule type" value="Genomic_DNA"/>
</dbReference>
<dbReference type="SMART" id="SM01321">
    <property type="entry name" value="Y1_Tnp"/>
    <property type="match status" value="1"/>
</dbReference>
<dbReference type="InterPro" id="IPR002686">
    <property type="entry name" value="Transposase_17"/>
</dbReference>
<dbReference type="GO" id="GO:0006313">
    <property type="term" value="P:DNA transposition"/>
    <property type="evidence" value="ECO:0007669"/>
    <property type="project" value="InterPro"/>
</dbReference>
<dbReference type="InterPro" id="IPR036515">
    <property type="entry name" value="Transposase_17_sf"/>
</dbReference>
<dbReference type="PANTHER" id="PTHR36966:SF1">
    <property type="entry name" value="REP-ASSOCIATED TYROSINE TRANSPOSASE"/>
    <property type="match status" value="1"/>
</dbReference>
<proteinExistence type="predicted"/>
<sequence>MPEAGYICETRPYTISILYTPTQSQFLQNLLLRNLNNVMKYDREKHHRRSIRLKGYDYTSVGSYFITICTFQRECLFGTISNGEIQLNQYGKIAYSHWQNLPKYHPRLELDEFVIMPNHIHGILFLIDSNDISLDHDNSVGAVLADNFILENQNSFPKPAPTDGLADNFVLENKDLSDAVGAGLADNFALNAGSICKTRPYTISISTKTAPTNNLATGNNHGIPEIIRGFKTFSARRVNQIRHTSGIPVWQRNYYDHIIRDETSLQKIRQYIQTNPNLWQVDQLHPNNPSKW</sequence>
<dbReference type="GO" id="GO:0004803">
    <property type="term" value="F:transposase activity"/>
    <property type="evidence" value="ECO:0007669"/>
    <property type="project" value="InterPro"/>
</dbReference>
<accession>A0A2W4XNY0</accession>
<name>A0A2W4XNY0_9CYAN</name>
<dbReference type="InterPro" id="IPR052715">
    <property type="entry name" value="RAYT_transposase"/>
</dbReference>
<gene>
    <name evidence="2" type="ORF">DCF19_21790</name>
</gene>
<evidence type="ECO:0000259" key="1">
    <source>
        <dbReference type="SMART" id="SM01321"/>
    </source>
</evidence>
<dbReference type="Proteomes" id="UP000249467">
    <property type="component" value="Unassembled WGS sequence"/>
</dbReference>
<reference evidence="2 3" key="2">
    <citation type="submission" date="2018-06" db="EMBL/GenBank/DDBJ databases">
        <title>Metagenomic assembly of (sub)arctic Cyanobacteria and their associated microbiome from non-axenic cultures.</title>
        <authorList>
            <person name="Baurain D."/>
        </authorList>
    </citation>
    <scope>NUCLEOTIDE SEQUENCE [LARGE SCALE GENOMIC DNA]</scope>
    <source>
        <strain evidence="2">ULC066bin1</strain>
    </source>
</reference>
<feature type="domain" description="Transposase IS200-like" evidence="1">
    <location>
        <begin position="59"/>
        <end position="275"/>
    </location>
</feature>
<dbReference type="PANTHER" id="PTHR36966">
    <property type="entry name" value="REP-ASSOCIATED TYROSINE TRANSPOSASE"/>
    <property type="match status" value="1"/>
</dbReference>